<keyword evidence="7" id="KW-1185">Reference proteome</keyword>
<evidence type="ECO:0000313" key="6">
    <source>
        <dbReference type="EMBL" id="WOL07057.1"/>
    </source>
</evidence>
<dbReference type="EC" id="2.4.1.-" evidence="5"/>
<dbReference type="Pfam" id="PF00201">
    <property type="entry name" value="UDPGT"/>
    <property type="match status" value="1"/>
</dbReference>
<dbReference type="PANTHER" id="PTHR11926">
    <property type="entry name" value="GLUCOSYL/GLUCURONOSYL TRANSFERASES"/>
    <property type="match status" value="1"/>
</dbReference>
<keyword evidence="3 4" id="KW-0808">Transferase</keyword>
<evidence type="ECO:0000256" key="4">
    <source>
        <dbReference type="RuleBase" id="RU003718"/>
    </source>
</evidence>
<evidence type="ECO:0000256" key="3">
    <source>
        <dbReference type="ARBA" id="ARBA00022679"/>
    </source>
</evidence>
<dbReference type="InterPro" id="IPR035595">
    <property type="entry name" value="UDP_glycos_trans_CS"/>
</dbReference>
<proteinExistence type="inferred from homology"/>
<dbReference type="Gene3D" id="3.40.50.2000">
    <property type="entry name" value="Glycogen Phosphorylase B"/>
    <property type="match status" value="2"/>
</dbReference>
<comment type="similarity">
    <text evidence="1 4">Belongs to the UDP-glycosyltransferase family.</text>
</comment>
<gene>
    <name evidence="6" type="ORF">Cni_G15793</name>
</gene>
<dbReference type="PROSITE" id="PS00375">
    <property type="entry name" value="UDPGT"/>
    <property type="match status" value="1"/>
</dbReference>
<keyword evidence="2 4" id="KW-0328">Glycosyltransferase</keyword>
<evidence type="ECO:0000313" key="7">
    <source>
        <dbReference type="Proteomes" id="UP001327560"/>
    </source>
</evidence>
<dbReference type="Proteomes" id="UP001327560">
    <property type="component" value="Chromosome 5"/>
</dbReference>
<dbReference type="InterPro" id="IPR002213">
    <property type="entry name" value="UDP_glucos_trans"/>
</dbReference>
<dbReference type="EMBL" id="CP136894">
    <property type="protein sequence ID" value="WOL07057.1"/>
    <property type="molecule type" value="Genomic_DNA"/>
</dbReference>
<organism evidence="6 7">
    <name type="scientific">Canna indica</name>
    <name type="common">Indian-shot</name>
    <dbReference type="NCBI Taxonomy" id="4628"/>
    <lineage>
        <taxon>Eukaryota</taxon>
        <taxon>Viridiplantae</taxon>
        <taxon>Streptophyta</taxon>
        <taxon>Embryophyta</taxon>
        <taxon>Tracheophyta</taxon>
        <taxon>Spermatophyta</taxon>
        <taxon>Magnoliopsida</taxon>
        <taxon>Liliopsida</taxon>
        <taxon>Zingiberales</taxon>
        <taxon>Cannaceae</taxon>
        <taxon>Canna</taxon>
    </lineage>
</organism>
<dbReference type="FunFam" id="3.40.50.2000:FF:000078">
    <property type="entry name" value="Glycosyltransferase"/>
    <property type="match status" value="1"/>
</dbReference>
<evidence type="ECO:0000256" key="1">
    <source>
        <dbReference type="ARBA" id="ARBA00009995"/>
    </source>
</evidence>
<dbReference type="GO" id="GO:0080044">
    <property type="term" value="F:quercetin 7-O-glucosyltransferase activity"/>
    <property type="evidence" value="ECO:0007669"/>
    <property type="project" value="TreeGrafter"/>
</dbReference>
<sequence length="484" mass="53637">MADSSADARPHALFVAGPFQGHFVPAANLAIKLAAKGFIITFVTTEAFHHMRSDSGASSHDQRDIFSAARSKGLDIRYDVVSDGVPVPPDWRSNLEPVFYAHAHLLQAHVEELLRKLLLAAEPPVTLLIADTLFVWPSTLAKKYGLPYVSFWTQPALVFTLYYHMHLLIANGHFGAIPENRKDTITYVPGVQAIAPADLMSHFHKMNTSAVIHQLVVKSFEEVKGADFVLVNTVQELEDETILALQREKPFYAVGPIFPDGFTMEMVKANLWPEHDCSQWLDSMPPSSVLYVSFGSIYPISERDFSEIVRGVLDSKVNFLWVLRPGSVGTGSEDDPLPEGFREASRGRGMVVPWCSQKEVLLHPAVGGFLTHCGWNSILESMWCGVPLLCFPLIVDQPMNRTLVCQNLRIGLKLGDIGKVRRDHVSNAIRGLMGGEVGESVRREMEEVKKATRSALTPSGSSFKNLDQFIVDLLKHLAEKKGGQ</sequence>
<evidence type="ECO:0000256" key="5">
    <source>
        <dbReference type="RuleBase" id="RU362057"/>
    </source>
</evidence>
<protein>
    <recommendedName>
        <fullName evidence="5">Glycosyltransferase</fullName>
        <ecNumber evidence="5">2.4.1.-</ecNumber>
    </recommendedName>
</protein>
<reference evidence="6 7" key="1">
    <citation type="submission" date="2023-10" db="EMBL/GenBank/DDBJ databases">
        <title>Chromosome-scale genome assembly provides insights into flower coloration mechanisms of Canna indica.</title>
        <authorList>
            <person name="Li C."/>
        </authorList>
    </citation>
    <scope>NUCLEOTIDE SEQUENCE [LARGE SCALE GENOMIC DNA]</scope>
    <source>
        <tissue evidence="6">Flower</tissue>
    </source>
</reference>
<dbReference type="GO" id="GO:0080043">
    <property type="term" value="F:quercetin 3-O-glucosyltransferase activity"/>
    <property type="evidence" value="ECO:0007669"/>
    <property type="project" value="TreeGrafter"/>
</dbReference>
<dbReference type="PANTHER" id="PTHR11926:SF774">
    <property type="entry name" value="UDP-GLYCOSYLTRANSFERASE 85A1-RELATED"/>
    <property type="match status" value="1"/>
</dbReference>
<dbReference type="CDD" id="cd03784">
    <property type="entry name" value="GT1_Gtf-like"/>
    <property type="match status" value="1"/>
</dbReference>
<dbReference type="SUPFAM" id="SSF53756">
    <property type="entry name" value="UDP-Glycosyltransferase/glycogen phosphorylase"/>
    <property type="match status" value="1"/>
</dbReference>
<dbReference type="AlphaFoldDB" id="A0AAQ3KEZ0"/>
<accession>A0AAQ3KEZ0</accession>
<evidence type="ECO:0000256" key="2">
    <source>
        <dbReference type="ARBA" id="ARBA00022676"/>
    </source>
</evidence>
<name>A0AAQ3KEZ0_9LILI</name>